<dbReference type="Pfam" id="PF02130">
    <property type="entry name" value="YbeY"/>
    <property type="match status" value="1"/>
</dbReference>
<dbReference type="GO" id="GO:0004222">
    <property type="term" value="F:metalloendopeptidase activity"/>
    <property type="evidence" value="ECO:0007669"/>
    <property type="project" value="InterPro"/>
</dbReference>
<keyword evidence="7" id="KW-0963">Cytoplasm</keyword>
<dbReference type="NCBIfam" id="TIGR00043">
    <property type="entry name" value="rRNA maturation RNase YbeY"/>
    <property type="match status" value="1"/>
</dbReference>
<comment type="subcellular location">
    <subcellularLocation>
        <location evidence="7">Cytoplasm</location>
    </subcellularLocation>
</comment>
<keyword evidence="4 7" id="KW-0255">Endonuclease</keyword>
<comment type="caution">
    <text evidence="8">The sequence shown here is derived from an EMBL/GenBank/DDBJ whole genome shotgun (WGS) entry which is preliminary data.</text>
</comment>
<evidence type="ECO:0000256" key="6">
    <source>
        <dbReference type="ARBA" id="ARBA00022833"/>
    </source>
</evidence>
<dbReference type="GO" id="GO:0006364">
    <property type="term" value="P:rRNA processing"/>
    <property type="evidence" value="ECO:0007669"/>
    <property type="project" value="UniProtKB-UniRule"/>
</dbReference>
<comment type="similarity">
    <text evidence="1 7">Belongs to the endoribonuclease YbeY family.</text>
</comment>
<dbReference type="InterPro" id="IPR002036">
    <property type="entry name" value="YbeY"/>
</dbReference>
<name>A0A554WLS4_9BURK</name>
<dbReference type="GO" id="GO:0004521">
    <property type="term" value="F:RNA endonuclease activity"/>
    <property type="evidence" value="ECO:0007669"/>
    <property type="project" value="UniProtKB-UniRule"/>
</dbReference>
<keyword evidence="7" id="KW-0698">rRNA processing</keyword>
<dbReference type="GO" id="GO:0005737">
    <property type="term" value="C:cytoplasm"/>
    <property type="evidence" value="ECO:0007669"/>
    <property type="project" value="UniProtKB-SubCell"/>
</dbReference>
<dbReference type="Gene3D" id="3.40.390.30">
    <property type="entry name" value="Metalloproteases ('zincins'), catalytic domain"/>
    <property type="match status" value="1"/>
</dbReference>
<gene>
    <name evidence="7 8" type="primary">ybeY</name>
    <name evidence="8" type="ORF">Tsedi_01953</name>
</gene>
<keyword evidence="7" id="KW-0690">Ribosome biogenesis</keyword>
<protein>
    <recommendedName>
        <fullName evidence="7">Endoribonuclease YbeY</fullName>
        <ecNumber evidence="7">3.1.-.-</ecNumber>
    </recommendedName>
</protein>
<feature type="binding site" evidence="7">
    <location>
        <position position="145"/>
    </location>
    <ligand>
        <name>Zn(2+)</name>
        <dbReference type="ChEBI" id="CHEBI:29105"/>
        <note>catalytic</note>
    </ligand>
</feature>
<keyword evidence="3 7" id="KW-0479">Metal-binding</keyword>
<accession>A0A554WLS4</accession>
<evidence type="ECO:0000313" key="8">
    <source>
        <dbReference type="EMBL" id="TSE24516.1"/>
    </source>
</evidence>
<keyword evidence="6 7" id="KW-0862">Zinc</keyword>
<keyword evidence="2 7" id="KW-0540">Nuclease</keyword>
<dbReference type="EMBL" id="VJND01000012">
    <property type="protein sequence ID" value="TSE24516.1"/>
    <property type="molecule type" value="Genomic_DNA"/>
</dbReference>
<evidence type="ECO:0000256" key="2">
    <source>
        <dbReference type="ARBA" id="ARBA00022722"/>
    </source>
</evidence>
<dbReference type="PROSITE" id="PS01306">
    <property type="entry name" value="UPF0054"/>
    <property type="match status" value="1"/>
</dbReference>
<proteinExistence type="inferred from homology"/>
<dbReference type="GO" id="GO:0008270">
    <property type="term" value="F:zinc ion binding"/>
    <property type="evidence" value="ECO:0007669"/>
    <property type="project" value="UniProtKB-UniRule"/>
</dbReference>
<evidence type="ECO:0000256" key="4">
    <source>
        <dbReference type="ARBA" id="ARBA00022759"/>
    </source>
</evidence>
<evidence type="ECO:0000256" key="3">
    <source>
        <dbReference type="ARBA" id="ARBA00022723"/>
    </source>
</evidence>
<dbReference type="PANTHER" id="PTHR46986:SF1">
    <property type="entry name" value="ENDORIBONUCLEASE YBEY, CHLOROPLASTIC"/>
    <property type="match status" value="1"/>
</dbReference>
<keyword evidence="5 7" id="KW-0378">Hydrolase</keyword>
<dbReference type="EC" id="3.1.-.-" evidence="7"/>
<dbReference type="AlphaFoldDB" id="A0A554WLS4"/>
<dbReference type="SUPFAM" id="SSF55486">
    <property type="entry name" value="Metalloproteases ('zincins'), catalytic domain"/>
    <property type="match status" value="1"/>
</dbReference>
<feature type="binding site" evidence="7">
    <location>
        <position position="135"/>
    </location>
    <ligand>
        <name>Zn(2+)</name>
        <dbReference type="ChEBI" id="CHEBI:29105"/>
        <note>catalytic</note>
    </ligand>
</feature>
<sequence length="176" mass="19573">MREVGQHALDGGAHLRLDRLVHQPLPALALSLQFARFDGVEAHRAALPRHAVARWLRHALQRPAELTVRIVDAEEGRSLNRTWRQKDYATNVLTFDYQAEPVVLADLVLCAPVVAREAAEQGKTLQAHYAHLLVHGALHAQGWDHERGEAEAEAMEAREVAILARLGFANPYAARP</sequence>
<feature type="binding site" evidence="7">
    <location>
        <position position="139"/>
    </location>
    <ligand>
        <name>Zn(2+)</name>
        <dbReference type="ChEBI" id="CHEBI:29105"/>
        <note>catalytic</note>
    </ligand>
</feature>
<comment type="function">
    <text evidence="7">Single strand-specific metallo-endoribonuclease involved in late-stage 70S ribosome quality control and in maturation of the 3' terminus of the 16S rRNA.</text>
</comment>
<dbReference type="HAMAP" id="MF_00009">
    <property type="entry name" value="Endoribonucl_YbeY"/>
    <property type="match status" value="1"/>
</dbReference>
<evidence type="ECO:0000256" key="5">
    <source>
        <dbReference type="ARBA" id="ARBA00022801"/>
    </source>
</evidence>
<reference evidence="8 9" key="1">
    <citation type="submission" date="2019-07" db="EMBL/GenBank/DDBJ databases">
        <title>Tepidimonas sediminis YIM 72259 draft genome.</title>
        <authorList>
            <person name="Da Costa M.S."/>
            <person name="Froufe H.J.C."/>
            <person name="Egas C."/>
            <person name="Albuquerque L."/>
        </authorList>
    </citation>
    <scope>NUCLEOTIDE SEQUENCE [LARGE SCALE GENOMIC DNA]</scope>
    <source>
        <strain evidence="8 9">YIM 72259</strain>
    </source>
</reference>
<comment type="cofactor">
    <cofactor evidence="7">
        <name>Zn(2+)</name>
        <dbReference type="ChEBI" id="CHEBI:29105"/>
    </cofactor>
    <text evidence="7">Binds 1 zinc ion.</text>
</comment>
<evidence type="ECO:0000256" key="1">
    <source>
        <dbReference type="ARBA" id="ARBA00010875"/>
    </source>
</evidence>
<evidence type="ECO:0000313" key="9">
    <source>
        <dbReference type="Proteomes" id="UP000320225"/>
    </source>
</evidence>
<dbReference type="PANTHER" id="PTHR46986">
    <property type="entry name" value="ENDORIBONUCLEASE YBEY, CHLOROPLASTIC"/>
    <property type="match status" value="1"/>
</dbReference>
<keyword evidence="9" id="KW-1185">Reference proteome</keyword>
<organism evidence="8 9">
    <name type="scientific">Tepidimonas sediminis</name>
    <dbReference type="NCBI Taxonomy" id="2588941"/>
    <lineage>
        <taxon>Bacteria</taxon>
        <taxon>Pseudomonadati</taxon>
        <taxon>Pseudomonadota</taxon>
        <taxon>Betaproteobacteria</taxon>
        <taxon>Burkholderiales</taxon>
        <taxon>Tepidimonas</taxon>
    </lineage>
</organism>
<evidence type="ECO:0000256" key="7">
    <source>
        <dbReference type="HAMAP-Rule" id="MF_00009"/>
    </source>
</evidence>
<dbReference type="InterPro" id="IPR023091">
    <property type="entry name" value="MetalPrtase_cat_dom_sf_prd"/>
</dbReference>
<dbReference type="InterPro" id="IPR020549">
    <property type="entry name" value="YbeY_CS"/>
</dbReference>
<dbReference type="Proteomes" id="UP000320225">
    <property type="component" value="Unassembled WGS sequence"/>
</dbReference>